<dbReference type="EMBL" id="JABSTR010000009">
    <property type="protein sequence ID" value="KAH9378614.1"/>
    <property type="molecule type" value="Genomic_DNA"/>
</dbReference>
<gene>
    <name evidence="4" type="ORF">HPB48_018312</name>
</gene>
<name>A0A9J6GJF1_HAELO</name>
<dbReference type="OMA" id="CENCNVN"/>
<dbReference type="AlphaFoldDB" id="A0A9J6GJF1"/>
<dbReference type="InterPro" id="IPR037396">
    <property type="entry name" value="FMN_HAD"/>
</dbReference>
<accession>A0A9J6GJF1</accession>
<sequence length="132" mass="14125">MGSTPDHLWDLTMSWDDVDMLRLATDLPIVLKGIVRGDDAVEALKHGVSAIIVSNHGGRYMDDACATLDALQEVVKAVGGRCEVYMDGGIRSGPDVVKALCLGAKAVFMGRPILYGLAYKVSAFTAGVRCQR</sequence>
<comment type="cofactor">
    <cofactor evidence="1">
        <name>FMN</name>
        <dbReference type="ChEBI" id="CHEBI:58210"/>
    </cofactor>
</comment>
<proteinExistence type="predicted"/>
<dbReference type="InterPro" id="IPR013785">
    <property type="entry name" value="Aldolase_TIM"/>
</dbReference>
<feature type="domain" description="FMN hydroxy acid dehydrogenase" evidence="3">
    <location>
        <begin position="1"/>
        <end position="132"/>
    </location>
</feature>
<dbReference type="GO" id="GO:0016491">
    <property type="term" value="F:oxidoreductase activity"/>
    <property type="evidence" value="ECO:0007669"/>
    <property type="project" value="UniProtKB-KW"/>
</dbReference>
<evidence type="ECO:0000256" key="2">
    <source>
        <dbReference type="ARBA" id="ARBA00023002"/>
    </source>
</evidence>
<dbReference type="PANTHER" id="PTHR10578:SF146">
    <property type="entry name" value="OXIDASE, PUTATIVE-RELATED"/>
    <property type="match status" value="1"/>
</dbReference>
<dbReference type="Gene3D" id="3.20.20.70">
    <property type="entry name" value="Aldolase class I"/>
    <property type="match status" value="1"/>
</dbReference>
<keyword evidence="2" id="KW-0560">Oxidoreductase</keyword>
<comment type="caution">
    <text evidence="4">The sequence shown here is derived from an EMBL/GenBank/DDBJ whole genome shotgun (WGS) entry which is preliminary data.</text>
</comment>
<dbReference type="OrthoDB" id="25826at2759"/>
<dbReference type="PANTHER" id="PTHR10578">
    <property type="entry name" value="S -2-HYDROXY-ACID OXIDASE-RELATED"/>
    <property type="match status" value="1"/>
</dbReference>
<dbReference type="VEuPathDB" id="VectorBase:HLOH_056443"/>
<dbReference type="SUPFAM" id="SSF51395">
    <property type="entry name" value="FMN-linked oxidoreductases"/>
    <property type="match status" value="1"/>
</dbReference>
<evidence type="ECO:0000256" key="1">
    <source>
        <dbReference type="ARBA" id="ARBA00001917"/>
    </source>
</evidence>
<protein>
    <recommendedName>
        <fullName evidence="3">FMN hydroxy acid dehydrogenase domain-containing protein</fullName>
    </recommendedName>
</protein>
<dbReference type="InterPro" id="IPR000262">
    <property type="entry name" value="FMN-dep_DH"/>
</dbReference>
<dbReference type="Pfam" id="PF01070">
    <property type="entry name" value="FMN_dh"/>
    <property type="match status" value="1"/>
</dbReference>
<dbReference type="Proteomes" id="UP000821853">
    <property type="component" value="Unassembled WGS sequence"/>
</dbReference>
<evidence type="ECO:0000313" key="4">
    <source>
        <dbReference type="EMBL" id="KAH9378614.1"/>
    </source>
</evidence>
<reference evidence="4 5" key="1">
    <citation type="journal article" date="2020" name="Cell">
        <title>Large-Scale Comparative Analyses of Tick Genomes Elucidate Their Genetic Diversity and Vector Capacities.</title>
        <authorList>
            <consortium name="Tick Genome and Microbiome Consortium (TIGMIC)"/>
            <person name="Jia N."/>
            <person name="Wang J."/>
            <person name="Shi W."/>
            <person name="Du L."/>
            <person name="Sun Y."/>
            <person name="Zhan W."/>
            <person name="Jiang J.F."/>
            <person name="Wang Q."/>
            <person name="Zhang B."/>
            <person name="Ji P."/>
            <person name="Bell-Sakyi L."/>
            <person name="Cui X.M."/>
            <person name="Yuan T.T."/>
            <person name="Jiang B.G."/>
            <person name="Yang W.F."/>
            <person name="Lam T.T."/>
            <person name="Chang Q.C."/>
            <person name="Ding S.J."/>
            <person name="Wang X.J."/>
            <person name="Zhu J.G."/>
            <person name="Ruan X.D."/>
            <person name="Zhao L."/>
            <person name="Wei J.T."/>
            <person name="Ye R.Z."/>
            <person name="Que T.C."/>
            <person name="Du C.H."/>
            <person name="Zhou Y.H."/>
            <person name="Cheng J.X."/>
            <person name="Dai P.F."/>
            <person name="Guo W.B."/>
            <person name="Han X.H."/>
            <person name="Huang E.J."/>
            <person name="Li L.F."/>
            <person name="Wei W."/>
            <person name="Gao Y.C."/>
            <person name="Liu J.Z."/>
            <person name="Shao H.Z."/>
            <person name="Wang X."/>
            <person name="Wang C.C."/>
            <person name="Yang T.C."/>
            <person name="Huo Q.B."/>
            <person name="Li W."/>
            <person name="Chen H.Y."/>
            <person name="Chen S.E."/>
            <person name="Zhou L.G."/>
            <person name="Ni X.B."/>
            <person name="Tian J.H."/>
            <person name="Sheng Y."/>
            <person name="Liu T."/>
            <person name="Pan Y.S."/>
            <person name="Xia L.Y."/>
            <person name="Li J."/>
            <person name="Zhao F."/>
            <person name="Cao W.C."/>
        </authorList>
    </citation>
    <scope>NUCLEOTIDE SEQUENCE [LARGE SCALE GENOMIC DNA]</scope>
    <source>
        <strain evidence="4">HaeL-2018</strain>
    </source>
</reference>
<evidence type="ECO:0000313" key="5">
    <source>
        <dbReference type="Proteomes" id="UP000821853"/>
    </source>
</evidence>
<keyword evidence="5" id="KW-1185">Reference proteome</keyword>
<dbReference type="PROSITE" id="PS51349">
    <property type="entry name" value="FMN_HYDROXY_ACID_DH_2"/>
    <property type="match status" value="1"/>
</dbReference>
<evidence type="ECO:0000259" key="3">
    <source>
        <dbReference type="PROSITE" id="PS51349"/>
    </source>
</evidence>
<organism evidence="4 5">
    <name type="scientific">Haemaphysalis longicornis</name>
    <name type="common">Bush tick</name>
    <dbReference type="NCBI Taxonomy" id="44386"/>
    <lineage>
        <taxon>Eukaryota</taxon>
        <taxon>Metazoa</taxon>
        <taxon>Ecdysozoa</taxon>
        <taxon>Arthropoda</taxon>
        <taxon>Chelicerata</taxon>
        <taxon>Arachnida</taxon>
        <taxon>Acari</taxon>
        <taxon>Parasitiformes</taxon>
        <taxon>Ixodida</taxon>
        <taxon>Ixodoidea</taxon>
        <taxon>Ixodidae</taxon>
        <taxon>Haemaphysalinae</taxon>
        <taxon>Haemaphysalis</taxon>
    </lineage>
</organism>